<dbReference type="PROSITE" id="PS51450">
    <property type="entry name" value="LRR"/>
    <property type="match status" value="1"/>
</dbReference>
<evidence type="ECO:0000259" key="7">
    <source>
        <dbReference type="PROSITE" id="PS50181"/>
    </source>
</evidence>
<dbReference type="Gene3D" id="3.80.10.10">
    <property type="entry name" value="Ribonuclease Inhibitor"/>
    <property type="match status" value="1"/>
</dbReference>
<organism evidence="8 9">
    <name type="scientific">Rhizoclosmatium globosum</name>
    <dbReference type="NCBI Taxonomy" id="329046"/>
    <lineage>
        <taxon>Eukaryota</taxon>
        <taxon>Fungi</taxon>
        <taxon>Fungi incertae sedis</taxon>
        <taxon>Chytridiomycota</taxon>
        <taxon>Chytridiomycota incertae sedis</taxon>
        <taxon>Chytridiomycetes</taxon>
        <taxon>Chytridiales</taxon>
        <taxon>Chytriomycetaceae</taxon>
        <taxon>Rhizoclosmatium</taxon>
    </lineage>
</organism>
<dbReference type="Proteomes" id="UP000193642">
    <property type="component" value="Unassembled WGS sequence"/>
</dbReference>
<dbReference type="EMBL" id="MCGO01000020">
    <property type="protein sequence ID" value="ORY45303.1"/>
    <property type="molecule type" value="Genomic_DNA"/>
</dbReference>
<dbReference type="Pfam" id="PF13855">
    <property type="entry name" value="LRR_8"/>
    <property type="match status" value="1"/>
</dbReference>
<dbReference type="AlphaFoldDB" id="A0A1Y2CE36"/>
<evidence type="ECO:0000256" key="3">
    <source>
        <dbReference type="ARBA" id="ARBA00022729"/>
    </source>
</evidence>
<reference evidence="8 9" key="1">
    <citation type="submission" date="2016-07" db="EMBL/GenBank/DDBJ databases">
        <title>Pervasive Adenine N6-methylation of Active Genes in Fungi.</title>
        <authorList>
            <consortium name="DOE Joint Genome Institute"/>
            <person name="Mondo S.J."/>
            <person name="Dannebaum R.O."/>
            <person name="Kuo R.C."/>
            <person name="Labutti K."/>
            <person name="Haridas S."/>
            <person name="Kuo A."/>
            <person name="Salamov A."/>
            <person name="Ahrendt S.R."/>
            <person name="Lipzen A."/>
            <person name="Sullivan W."/>
            <person name="Andreopoulos W.B."/>
            <person name="Clum A."/>
            <person name="Lindquist E."/>
            <person name="Daum C."/>
            <person name="Ramamoorthy G.K."/>
            <person name="Gryganskyi A."/>
            <person name="Culley D."/>
            <person name="Magnuson J.K."/>
            <person name="James T.Y."/>
            <person name="O'Malley M.A."/>
            <person name="Stajich J.E."/>
            <person name="Spatafora J.W."/>
            <person name="Visel A."/>
            <person name="Grigoriev I.V."/>
        </authorList>
    </citation>
    <scope>NUCLEOTIDE SEQUENCE [LARGE SCALE GENOMIC DNA]</scope>
    <source>
        <strain evidence="8 9">JEL800</strain>
    </source>
</reference>
<dbReference type="InterPro" id="IPR001611">
    <property type="entry name" value="Leu-rich_rpt"/>
</dbReference>
<dbReference type="Pfam" id="PF00560">
    <property type="entry name" value="LRR_1"/>
    <property type="match status" value="2"/>
</dbReference>
<evidence type="ECO:0000256" key="1">
    <source>
        <dbReference type="ARBA" id="ARBA00009592"/>
    </source>
</evidence>
<keyword evidence="6" id="KW-0472">Membrane</keyword>
<keyword evidence="5" id="KW-1133">Transmembrane helix</keyword>
<evidence type="ECO:0000256" key="6">
    <source>
        <dbReference type="ARBA" id="ARBA00023136"/>
    </source>
</evidence>
<name>A0A1Y2CE36_9FUNG</name>
<gene>
    <name evidence="8" type="ORF">BCR33DRAFT_716589</name>
</gene>
<dbReference type="FunFam" id="3.80.10.10:FF:000111">
    <property type="entry name" value="LRR receptor-like serine/threonine-protein kinase ERECTA"/>
    <property type="match status" value="1"/>
</dbReference>
<comment type="caution">
    <text evidence="8">The sequence shown here is derived from an EMBL/GenBank/DDBJ whole genome shotgun (WGS) entry which is preliminary data.</text>
</comment>
<comment type="similarity">
    <text evidence="1">Belongs to the RLP family.</text>
</comment>
<keyword evidence="4" id="KW-0677">Repeat</keyword>
<dbReference type="InterPro" id="IPR032675">
    <property type="entry name" value="LRR_dom_sf"/>
</dbReference>
<dbReference type="InterPro" id="IPR036047">
    <property type="entry name" value="F-box-like_dom_sf"/>
</dbReference>
<accession>A0A1Y2CE36</accession>
<feature type="domain" description="F-box" evidence="7">
    <location>
        <begin position="1"/>
        <end position="47"/>
    </location>
</feature>
<dbReference type="SUPFAM" id="SSF52058">
    <property type="entry name" value="L domain-like"/>
    <property type="match status" value="1"/>
</dbReference>
<dbReference type="PROSITE" id="PS50181">
    <property type="entry name" value="FBOX"/>
    <property type="match status" value="1"/>
</dbReference>
<sequence length="289" mass="32895">MLLVTLPHELQCAIFAWIPIRNCFQLRLLAKSFSNFITSRHFLIANLTQVMSRPTDQTDAKTFETGLDTLFFKAHPMIQKVYAEFALNQWKQLEWSAWVVDCQLPTAIGALSKVVNIDLSFCELKGPIPAEVGGMSALKELYVHQNSLTGQIPMEFGLLSSNLRVLDLSDNLLSGNIPWELGNLTSLNCLYLSQNRLSGSIPASLFTLTKLRDLYIDRNELSGQIPSNINECVELRWLHLYKNRLSGPIPFEIKKLRHLESCEFRGNPELTMDFEFFVIQLEGDVDELE</sequence>
<evidence type="ECO:0000256" key="2">
    <source>
        <dbReference type="ARBA" id="ARBA00022692"/>
    </source>
</evidence>
<evidence type="ECO:0000256" key="5">
    <source>
        <dbReference type="ARBA" id="ARBA00022989"/>
    </source>
</evidence>
<protein>
    <submittedName>
        <fullName evidence="8">L domain-like protein</fullName>
    </submittedName>
</protein>
<evidence type="ECO:0000256" key="4">
    <source>
        <dbReference type="ARBA" id="ARBA00022737"/>
    </source>
</evidence>
<dbReference type="SUPFAM" id="SSF81383">
    <property type="entry name" value="F-box domain"/>
    <property type="match status" value="1"/>
</dbReference>
<evidence type="ECO:0000313" key="9">
    <source>
        <dbReference type="Proteomes" id="UP000193642"/>
    </source>
</evidence>
<dbReference type="InterPro" id="IPR001810">
    <property type="entry name" value="F-box_dom"/>
</dbReference>
<keyword evidence="9" id="KW-1185">Reference proteome</keyword>
<dbReference type="PANTHER" id="PTHR47988">
    <property type="entry name" value="SOMATIC EMBRYOGENESIS RECEPTOR KINASE 1"/>
    <property type="match status" value="1"/>
</dbReference>
<evidence type="ECO:0000313" key="8">
    <source>
        <dbReference type="EMBL" id="ORY45303.1"/>
    </source>
</evidence>
<dbReference type="OrthoDB" id="1394818at2759"/>
<keyword evidence="2" id="KW-0812">Transmembrane</keyword>
<proteinExistence type="inferred from homology"/>
<keyword evidence="3" id="KW-0732">Signal</keyword>